<reference evidence="2" key="1">
    <citation type="submission" date="2020-04" db="EMBL/GenBank/DDBJ databases">
        <authorList>
            <person name="Chiriac C."/>
            <person name="Salcher M."/>
            <person name="Ghai R."/>
            <person name="Kavagutti S V."/>
        </authorList>
    </citation>
    <scope>NUCLEOTIDE SEQUENCE</scope>
</reference>
<name>A0A6J5NI32_9CAUD</name>
<organism evidence="2">
    <name type="scientific">uncultured Caudovirales phage</name>
    <dbReference type="NCBI Taxonomy" id="2100421"/>
    <lineage>
        <taxon>Viruses</taxon>
        <taxon>Duplodnaviria</taxon>
        <taxon>Heunggongvirae</taxon>
        <taxon>Uroviricota</taxon>
        <taxon>Caudoviricetes</taxon>
        <taxon>Peduoviridae</taxon>
        <taxon>Maltschvirus</taxon>
        <taxon>Maltschvirus maltsch</taxon>
    </lineage>
</organism>
<dbReference type="EMBL" id="LR796673">
    <property type="protein sequence ID" value="CAB4158372.1"/>
    <property type="molecule type" value="Genomic_DNA"/>
</dbReference>
<gene>
    <name evidence="2" type="ORF">UFOVP703_6</name>
</gene>
<sequence length="401" mass="42578">MNDPRNQVALAQPMQGGALAAPAPQAQYEVAVAAAAAGAKAAVLARYEMALRRPRDWDDVRAQVLKECRRPSFAFDKSALYSKPVGGQKVTGLGVRFAEMALLRMGNVLVETETRYEDEGKEIIRVTVTDIESNVTWPLDIPVAKTVERRNPAAGAEIMGQRLNSYGDVVFLVRANDDELLTKRAALISKAARTLAMRIIPGDLQAEAEETIKAIRQAEAAKDPDAERKRILDAFAALNVKPSDVSQYLGHDVGQCTPAQLVELRALHGALHTGETSWAAVMREKRESEGGTPPAPPAPPRKDPPTSAAPPKAPAPAPEPAPAPAEGGATGGGDAPLVDGEPPAEPAGLGEKQNLKRAVQSRPGADMRMLLDLIGATTVDAETLEGLTKAQWKAAKMKLGA</sequence>
<evidence type="ECO:0000256" key="1">
    <source>
        <dbReference type="SAM" id="MobiDB-lite"/>
    </source>
</evidence>
<evidence type="ECO:0000313" key="2">
    <source>
        <dbReference type="EMBL" id="CAB4158372.1"/>
    </source>
</evidence>
<feature type="compositionally biased region" description="Pro residues" evidence="1">
    <location>
        <begin position="307"/>
        <end position="323"/>
    </location>
</feature>
<proteinExistence type="predicted"/>
<accession>A0A6J5NI32</accession>
<feature type="region of interest" description="Disordered" evidence="1">
    <location>
        <begin position="283"/>
        <end position="361"/>
    </location>
</feature>
<protein>
    <submittedName>
        <fullName evidence="2">Uncharacterized protein</fullName>
    </submittedName>
</protein>